<dbReference type="RefSeq" id="XP_002176557.1">
    <property type="nucleotide sequence ID" value="XM_002176521.1"/>
</dbReference>
<dbReference type="EMBL" id="CM000605">
    <property type="protein sequence ID" value="EEC51020.1"/>
    <property type="molecule type" value="Genomic_DNA"/>
</dbReference>
<keyword evidence="4" id="KW-1185">Reference proteome</keyword>
<reference evidence="4" key="2">
    <citation type="submission" date="2008-08" db="EMBL/GenBank/DDBJ databases">
        <authorList>
            <consortium name="Diatom Consortium"/>
            <person name="Grigoriev I."/>
            <person name="Grimwood J."/>
            <person name="Kuo A."/>
            <person name="Otillar R.P."/>
            <person name="Salamov A."/>
            <person name="Detter J.C."/>
            <person name="Lindquist E."/>
            <person name="Shapiro H."/>
            <person name="Lucas S."/>
            <person name="Glavina del Rio T."/>
            <person name="Pitluck S."/>
            <person name="Rokhsar D."/>
            <person name="Bowler C."/>
        </authorList>
    </citation>
    <scope>GENOME REANNOTATION</scope>
    <source>
        <strain evidence="4">CCAP 1055/1</strain>
    </source>
</reference>
<feature type="transmembrane region" description="Helical" evidence="2">
    <location>
        <begin position="63"/>
        <end position="85"/>
    </location>
</feature>
<dbReference type="HOGENOM" id="CLU_1725872_0_0_1"/>
<evidence type="ECO:0000313" key="3">
    <source>
        <dbReference type="EMBL" id="EEC51020.1"/>
    </source>
</evidence>
<feature type="region of interest" description="Disordered" evidence="1">
    <location>
        <begin position="123"/>
        <end position="150"/>
    </location>
</feature>
<name>B7FRJ7_PHATC</name>
<keyword evidence="2" id="KW-1133">Transmembrane helix</keyword>
<feature type="transmembrane region" description="Helical" evidence="2">
    <location>
        <begin position="97"/>
        <end position="117"/>
    </location>
</feature>
<evidence type="ECO:0000256" key="2">
    <source>
        <dbReference type="SAM" id="Phobius"/>
    </source>
</evidence>
<organism evidence="3 4">
    <name type="scientific">Phaeodactylum tricornutum (strain CCAP 1055/1)</name>
    <dbReference type="NCBI Taxonomy" id="556484"/>
    <lineage>
        <taxon>Eukaryota</taxon>
        <taxon>Sar</taxon>
        <taxon>Stramenopiles</taxon>
        <taxon>Ochrophyta</taxon>
        <taxon>Bacillariophyta</taxon>
        <taxon>Bacillariophyceae</taxon>
        <taxon>Bacillariophycidae</taxon>
        <taxon>Naviculales</taxon>
        <taxon>Phaeodactylaceae</taxon>
        <taxon>Phaeodactylum</taxon>
    </lineage>
</organism>
<proteinExistence type="predicted"/>
<dbReference type="InParanoid" id="B7FRJ7"/>
<keyword evidence="2" id="KW-0472">Membrane</keyword>
<dbReference type="OrthoDB" id="36200at2759"/>
<dbReference type="PaxDb" id="2850-Phatr42515"/>
<evidence type="ECO:0000313" key="4">
    <source>
        <dbReference type="Proteomes" id="UP000000759"/>
    </source>
</evidence>
<gene>
    <name evidence="3" type="ORF">PHATRDRAFT_42515</name>
</gene>
<sequence length="150" mass="16477">MCNDLGEGSRCCAFYSAVGFIFTTAGMEREQRPDWTIQPDALTVNEENDAGNLQSPEVVGYTFFDSCSMSLWVGIMIHTQSFFIAGIDDADKARASAWGATGMFLATFVASVGGIWYDSQKKEPSIESYGEPESEYQLQPEYVPNYGTSA</sequence>
<accession>B7FRJ7</accession>
<reference evidence="3 4" key="1">
    <citation type="journal article" date="2008" name="Nature">
        <title>The Phaeodactylum genome reveals the evolutionary history of diatom genomes.</title>
        <authorList>
            <person name="Bowler C."/>
            <person name="Allen A.E."/>
            <person name="Badger J.H."/>
            <person name="Grimwood J."/>
            <person name="Jabbari K."/>
            <person name="Kuo A."/>
            <person name="Maheswari U."/>
            <person name="Martens C."/>
            <person name="Maumus F."/>
            <person name="Otillar R.P."/>
            <person name="Rayko E."/>
            <person name="Salamov A."/>
            <person name="Vandepoele K."/>
            <person name="Beszteri B."/>
            <person name="Gruber A."/>
            <person name="Heijde M."/>
            <person name="Katinka M."/>
            <person name="Mock T."/>
            <person name="Valentin K."/>
            <person name="Verret F."/>
            <person name="Berges J.A."/>
            <person name="Brownlee C."/>
            <person name="Cadoret J.P."/>
            <person name="Chiovitti A."/>
            <person name="Choi C.J."/>
            <person name="Coesel S."/>
            <person name="De Martino A."/>
            <person name="Detter J.C."/>
            <person name="Durkin C."/>
            <person name="Falciatore A."/>
            <person name="Fournet J."/>
            <person name="Haruta M."/>
            <person name="Huysman M.J."/>
            <person name="Jenkins B.D."/>
            <person name="Jiroutova K."/>
            <person name="Jorgensen R.E."/>
            <person name="Joubert Y."/>
            <person name="Kaplan A."/>
            <person name="Kroger N."/>
            <person name="Kroth P.G."/>
            <person name="La Roche J."/>
            <person name="Lindquist E."/>
            <person name="Lommer M."/>
            <person name="Martin-Jezequel V."/>
            <person name="Lopez P.J."/>
            <person name="Lucas S."/>
            <person name="Mangogna M."/>
            <person name="McGinnis K."/>
            <person name="Medlin L.K."/>
            <person name="Montsant A."/>
            <person name="Oudot-Le Secq M.P."/>
            <person name="Napoli C."/>
            <person name="Obornik M."/>
            <person name="Parker M.S."/>
            <person name="Petit J.L."/>
            <person name="Porcel B.M."/>
            <person name="Poulsen N."/>
            <person name="Robison M."/>
            <person name="Rychlewski L."/>
            <person name="Rynearson T.A."/>
            <person name="Schmutz J."/>
            <person name="Shapiro H."/>
            <person name="Siaut M."/>
            <person name="Stanley M."/>
            <person name="Sussman M.R."/>
            <person name="Taylor A.R."/>
            <person name="Vardi A."/>
            <person name="von Dassow P."/>
            <person name="Vyverman W."/>
            <person name="Willis A."/>
            <person name="Wyrwicz L.S."/>
            <person name="Rokhsar D.S."/>
            <person name="Weissenbach J."/>
            <person name="Armbrust E.V."/>
            <person name="Green B.R."/>
            <person name="Van de Peer Y."/>
            <person name="Grigoriev I.V."/>
        </authorList>
    </citation>
    <scope>NUCLEOTIDE SEQUENCE [LARGE SCALE GENOMIC DNA]</scope>
    <source>
        <strain evidence="3 4">CCAP 1055/1</strain>
    </source>
</reference>
<protein>
    <submittedName>
        <fullName evidence="3">Uncharacterized protein</fullName>
    </submittedName>
</protein>
<evidence type="ECO:0000256" key="1">
    <source>
        <dbReference type="SAM" id="MobiDB-lite"/>
    </source>
</evidence>
<dbReference type="Proteomes" id="UP000000759">
    <property type="component" value="Chromosome 1"/>
</dbReference>
<dbReference type="GeneID" id="7196065"/>
<dbReference type="AlphaFoldDB" id="B7FRJ7"/>
<dbReference type="KEGG" id="pti:PHATRDRAFT_42515"/>
<keyword evidence="2" id="KW-0812">Transmembrane</keyword>